<dbReference type="Proteomes" id="UP001596435">
    <property type="component" value="Unassembled WGS sequence"/>
</dbReference>
<dbReference type="PROSITE" id="PS50943">
    <property type="entry name" value="HTH_CROC1"/>
    <property type="match status" value="1"/>
</dbReference>
<dbReference type="InterPro" id="IPR010982">
    <property type="entry name" value="Lambda_DNA-bd_dom_sf"/>
</dbReference>
<reference evidence="3" key="1">
    <citation type="journal article" date="2019" name="Int. J. Syst. Evol. Microbiol.">
        <title>The Global Catalogue of Microorganisms (GCM) 10K type strain sequencing project: providing services to taxonomists for standard genome sequencing and annotation.</title>
        <authorList>
            <consortium name="The Broad Institute Genomics Platform"/>
            <consortium name="The Broad Institute Genome Sequencing Center for Infectious Disease"/>
            <person name="Wu L."/>
            <person name="Ma J."/>
        </authorList>
    </citation>
    <scope>NUCLEOTIDE SEQUENCE [LARGE SCALE GENOMIC DNA]</scope>
    <source>
        <strain evidence="3">CGMCC 1.12859</strain>
    </source>
</reference>
<evidence type="ECO:0000313" key="3">
    <source>
        <dbReference type="Proteomes" id="UP001596435"/>
    </source>
</evidence>
<evidence type="ECO:0000313" key="2">
    <source>
        <dbReference type="EMBL" id="MFC7183704.1"/>
    </source>
</evidence>
<comment type="caution">
    <text evidence="2">The sequence shown here is derived from an EMBL/GenBank/DDBJ whole genome shotgun (WGS) entry which is preliminary data.</text>
</comment>
<proteinExistence type="predicted"/>
<dbReference type="EMBL" id="JBHTAJ010000076">
    <property type="protein sequence ID" value="MFC7183704.1"/>
    <property type="molecule type" value="Genomic_DNA"/>
</dbReference>
<feature type="domain" description="HTH cro/C1-type" evidence="1">
    <location>
        <begin position="12"/>
        <end position="74"/>
    </location>
</feature>
<dbReference type="SMART" id="SM00530">
    <property type="entry name" value="HTH_XRE"/>
    <property type="match status" value="1"/>
</dbReference>
<dbReference type="InterPro" id="IPR001387">
    <property type="entry name" value="Cro/C1-type_HTH"/>
</dbReference>
<organism evidence="2 3">
    <name type="scientific">Kitasatospora paranensis</name>
    <dbReference type="NCBI Taxonomy" id="258053"/>
    <lineage>
        <taxon>Bacteria</taxon>
        <taxon>Bacillati</taxon>
        <taxon>Actinomycetota</taxon>
        <taxon>Actinomycetes</taxon>
        <taxon>Kitasatosporales</taxon>
        <taxon>Streptomycetaceae</taxon>
        <taxon>Kitasatospora</taxon>
    </lineage>
</organism>
<dbReference type="Gene3D" id="1.25.40.10">
    <property type="entry name" value="Tetratricopeptide repeat domain"/>
    <property type="match status" value="2"/>
</dbReference>
<name>A0ABW2G5X3_9ACTN</name>
<gene>
    <name evidence="2" type="ORF">ACFQMG_29580</name>
</gene>
<dbReference type="CDD" id="cd00093">
    <property type="entry name" value="HTH_XRE"/>
    <property type="match status" value="1"/>
</dbReference>
<dbReference type="InterPro" id="IPR011990">
    <property type="entry name" value="TPR-like_helical_dom_sf"/>
</dbReference>
<dbReference type="SUPFAM" id="SSF81901">
    <property type="entry name" value="HCP-like"/>
    <property type="match status" value="2"/>
</dbReference>
<accession>A0ABW2G5X3</accession>
<evidence type="ECO:0000259" key="1">
    <source>
        <dbReference type="PROSITE" id="PS50943"/>
    </source>
</evidence>
<sequence>MSTESHEPEAALVELRKRLDDGLAGTGLTKTMIARRAELSRATVQAAFRPGGAAPSAATVSALARALGLPDAELLHLRRAAVAHPGGPAPVRGSDPGRPIAAWDPLDLEVHPADTAGTRRVLPGYVSRRHDQVLADAVREAADGRSRMLVLVGSSSTGKTRACWEAVQPLAAGGWLLWHPYDPTRAEAALAGLPCVGPRTVVWLNETQHYLGDPQHGERVAAALHSLLTDSARGPVLVLGTLWPEFADRFADLPGSRRLPAHSRVRELMAGRTLGVPDTFDREALRTAAALAAAGDRALAAALTRSRTDGRVTQDLAGAPELLRRYEHGTPAVRALVAAAMDARRLGVGPLLSPAFLADAASDYLTDHDHGRLDDDWAEAALADLARPVHGRQAPLVSVRPRPSLRPPGVPEPAAMFRPGPEPLLRLADFLEQHGSTTRRRLCPPASFWHSAHTHLVHPYDLAALATAAEDRHRLQWAHHLRLRAADAGHPGALVRLARGREQDGDHDGAEALYLRAADLGDVRALAVLLRRREDAGDRAGVDSLCRQAADTGDAHLLADLAALRQTAGDTQRAEALYRQAAECGADPQILALMAHLHSEDTRRQLEAFDRRLAAYRQPADRRQSASGRLYAQTALTMMREKPGGYETIDDLERLADAGDPHVMAGLAMVRERDGDGAGAEALVRRAADGGYAFALAGLAEMREEAGDVTSAGDLYREAADAGQRSRYLARTLPYGLDPDGSPTPAWS</sequence>
<keyword evidence="3" id="KW-1185">Reference proteome</keyword>
<protein>
    <recommendedName>
        <fullName evidence="1">HTH cro/C1-type domain-containing protein</fullName>
    </recommendedName>
</protein>
<dbReference type="SUPFAM" id="SSF47413">
    <property type="entry name" value="lambda repressor-like DNA-binding domains"/>
    <property type="match status" value="1"/>
</dbReference>
<dbReference type="RefSeq" id="WP_380232465.1">
    <property type="nucleotide sequence ID" value="NZ_JBHSVH010000002.1"/>
</dbReference>